<dbReference type="EMBL" id="BAABBQ010000001">
    <property type="protein sequence ID" value="GAA4013449.1"/>
    <property type="molecule type" value="Genomic_DNA"/>
</dbReference>
<accession>A0ABP7SM14</accession>
<dbReference type="Proteomes" id="UP001500235">
    <property type="component" value="Unassembled WGS sequence"/>
</dbReference>
<gene>
    <name evidence="10" type="ORF">GCM10022280_09660</name>
</gene>
<evidence type="ECO:0000256" key="2">
    <source>
        <dbReference type="ARBA" id="ARBA00005992"/>
    </source>
</evidence>
<evidence type="ECO:0000256" key="5">
    <source>
        <dbReference type="ARBA" id="ARBA00022984"/>
    </source>
</evidence>
<feature type="active site" description="Proton donor/acceptor" evidence="7">
    <location>
        <position position="264"/>
    </location>
</feature>
<comment type="pathway">
    <text evidence="1 7">Cell wall biogenesis; peptidoglycan biosynthesis.</text>
</comment>
<keyword evidence="5 7" id="KW-0573">Peptidoglycan synthesis</keyword>
<dbReference type="InterPro" id="IPR036365">
    <property type="entry name" value="PGBD-like_sf"/>
</dbReference>
<evidence type="ECO:0000256" key="6">
    <source>
        <dbReference type="ARBA" id="ARBA00023316"/>
    </source>
</evidence>
<dbReference type="RefSeq" id="WP_344706244.1">
    <property type="nucleotide sequence ID" value="NZ_BAABBQ010000001.1"/>
</dbReference>
<dbReference type="CDD" id="cd16913">
    <property type="entry name" value="YkuD_like"/>
    <property type="match status" value="1"/>
</dbReference>
<sequence length="304" mass="32414">MPFHFALPVAALVAVAGTPTAAAAAQPSSPDWVLEAQILLDRHHHSPGVIDGRQGSNTRRAVRAFETAEGLPADGMLDAEVMKRLRASSSEPLLTDYRVTEEDVSKLVDVPDGMEAQAKLDHLGFESAAEALAEKFHMSQALLKRLNLGANFAVGESIRVVRPGKDELESKVARIEVDKGRSEVRAFSDNGKLLASYPGTIGSDRFPSPDGSMEVRAVAPAPTYYFDPSGRDWGPDQRLTIAAGPNNPVGGTWIDLTKDGYGIHGSPDPRLIGKTASHGCVRLTNWDAAELGGAVKPGTVVIFT</sequence>
<dbReference type="Gene3D" id="1.10.101.10">
    <property type="entry name" value="PGBD-like superfamily/PGBD"/>
    <property type="match status" value="1"/>
</dbReference>
<evidence type="ECO:0000256" key="1">
    <source>
        <dbReference type="ARBA" id="ARBA00004752"/>
    </source>
</evidence>
<reference evidence="11" key="1">
    <citation type="journal article" date="2019" name="Int. J. Syst. Evol. Microbiol.">
        <title>The Global Catalogue of Microorganisms (GCM) 10K type strain sequencing project: providing services to taxonomists for standard genome sequencing and annotation.</title>
        <authorList>
            <consortium name="The Broad Institute Genomics Platform"/>
            <consortium name="The Broad Institute Genome Sequencing Center for Infectious Disease"/>
            <person name="Wu L."/>
            <person name="Ma J."/>
        </authorList>
    </citation>
    <scope>NUCLEOTIDE SEQUENCE [LARGE SCALE GENOMIC DNA]</scope>
    <source>
        <strain evidence="11">JCM 17563</strain>
    </source>
</reference>
<keyword evidence="4 7" id="KW-0133">Cell shape</keyword>
<comment type="similarity">
    <text evidence="2">Belongs to the YkuD family.</text>
</comment>
<dbReference type="Pfam" id="PF03734">
    <property type="entry name" value="YkuD"/>
    <property type="match status" value="1"/>
</dbReference>
<evidence type="ECO:0000259" key="9">
    <source>
        <dbReference type="PROSITE" id="PS52029"/>
    </source>
</evidence>
<keyword evidence="3" id="KW-0808">Transferase</keyword>
<evidence type="ECO:0000256" key="3">
    <source>
        <dbReference type="ARBA" id="ARBA00022679"/>
    </source>
</evidence>
<dbReference type="InterPro" id="IPR002477">
    <property type="entry name" value="Peptidoglycan-bd-like"/>
</dbReference>
<keyword evidence="8" id="KW-0732">Signal</keyword>
<dbReference type="InterPro" id="IPR038063">
    <property type="entry name" value="Transpep_catalytic_dom"/>
</dbReference>
<protein>
    <submittedName>
        <fullName evidence="10">L,D-transpeptidase</fullName>
    </submittedName>
</protein>
<dbReference type="SUPFAM" id="SSF47090">
    <property type="entry name" value="PGBD-like"/>
    <property type="match status" value="1"/>
</dbReference>
<feature type="active site" description="Nucleophile" evidence="7">
    <location>
        <position position="280"/>
    </location>
</feature>
<organism evidence="10 11">
    <name type="scientific">Sphingomonas swuensis</name>
    <dbReference type="NCBI Taxonomy" id="977800"/>
    <lineage>
        <taxon>Bacteria</taxon>
        <taxon>Pseudomonadati</taxon>
        <taxon>Pseudomonadota</taxon>
        <taxon>Alphaproteobacteria</taxon>
        <taxon>Sphingomonadales</taxon>
        <taxon>Sphingomonadaceae</taxon>
        <taxon>Sphingomonas</taxon>
    </lineage>
</organism>
<evidence type="ECO:0000313" key="10">
    <source>
        <dbReference type="EMBL" id="GAA4013449.1"/>
    </source>
</evidence>
<dbReference type="PROSITE" id="PS52029">
    <property type="entry name" value="LD_TPASE"/>
    <property type="match status" value="1"/>
</dbReference>
<keyword evidence="6 7" id="KW-0961">Cell wall biogenesis/degradation</keyword>
<evidence type="ECO:0000256" key="7">
    <source>
        <dbReference type="PROSITE-ProRule" id="PRU01373"/>
    </source>
</evidence>
<proteinExistence type="inferred from homology"/>
<evidence type="ECO:0000256" key="4">
    <source>
        <dbReference type="ARBA" id="ARBA00022960"/>
    </source>
</evidence>
<feature type="domain" description="L,D-TPase catalytic" evidence="9">
    <location>
        <begin position="173"/>
        <end position="304"/>
    </location>
</feature>
<dbReference type="PANTHER" id="PTHR30582">
    <property type="entry name" value="L,D-TRANSPEPTIDASE"/>
    <property type="match status" value="1"/>
</dbReference>
<comment type="caution">
    <text evidence="10">The sequence shown here is derived from an EMBL/GenBank/DDBJ whole genome shotgun (WGS) entry which is preliminary data.</text>
</comment>
<keyword evidence="11" id="KW-1185">Reference proteome</keyword>
<evidence type="ECO:0000313" key="11">
    <source>
        <dbReference type="Proteomes" id="UP001500235"/>
    </source>
</evidence>
<dbReference type="InterPro" id="IPR036366">
    <property type="entry name" value="PGBDSf"/>
</dbReference>
<name>A0ABP7SM14_9SPHN</name>
<dbReference type="Pfam" id="PF01471">
    <property type="entry name" value="PG_binding_1"/>
    <property type="match status" value="1"/>
</dbReference>
<dbReference type="InterPro" id="IPR005490">
    <property type="entry name" value="LD_TPept_cat_dom"/>
</dbReference>
<evidence type="ECO:0000256" key="8">
    <source>
        <dbReference type="SAM" id="SignalP"/>
    </source>
</evidence>
<dbReference type="Gene3D" id="2.40.440.10">
    <property type="entry name" value="L,D-transpeptidase catalytic domain-like"/>
    <property type="match status" value="1"/>
</dbReference>
<feature type="signal peptide" evidence="8">
    <location>
        <begin position="1"/>
        <end position="24"/>
    </location>
</feature>
<dbReference type="InterPro" id="IPR050979">
    <property type="entry name" value="LD-transpeptidase"/>
</dbReference>
<dbReference type="PANTHER" id="PTHR30582:SF30">
    <property type="entry name" value="BLR4375 PROTEIN"/>
    <property type="match status" value="1"/>
</dbReference>
<feature type="chain" id="PRO_5047165709" evidence="8">
    <location>
        <begin position="25"/>
        <end position="304"/>
    </location>
</feature>
<dbReference type="SUPFAM" id="SSF141523">
    <property type="entry name" value="L,D-transpeptidase catalytic domain-like"/>
    <property type="match status" value="1"/>
</dbReference>